<organism evidence="1 2">
    <name type="scientific">Smallanthus sonchifolius</name>
    <dbReference type="NCBI Taxonomy" id="185202"/>
    <lineage>
        <taxon>Eukaryota</taxon>
        <taxon>Viridiplantae</taxon>
        <taxon>Streptophyta</taxon>
        <taxon>Embryophyta</taxon>
        <taxon>Tracheophyta</taxon>
        <taxon>Spermatophyta</taxon>
        <taxon>Magnoliopsida</taxon>
        <taxon>eudicotyledons</taxon>
        <taxon>Gunneridae</taxon>
        <taxon>Pentapetalae</taxon>
        <taxon>asterids</taxon>
        <taxon>campanulids</taxon>
        <taxon>Asterales</taxon>
        <taxon>Asteraceae</taxon>
        <taxon>Asteroideae</taxon>
        <taxon>Heliantheae alliance</taxon>
        <taxon>Millerieae</taxon>
        <taxon>Smallanthus</taxon>
    </lineage>
</organism>
<name>A0ACB9ERQ0_9ASTR</name>
<evidence type="ECO:0000313" key="1">
    <source>
        <dbReference type="EMBL" id="KAI3761253.1"/>
    </source>
</evidence>
<accession>A0ACB9ERQ0</accession>
<dbReference type="Proteomes" id="UP001056120">
    <property type="component" value="Linkage Group LG17"/>
</dbReference>
<proteinExistence type="predicted"/>
<evidence type="ECO:0000313" key="2">
    <source>
        <dbReference type="Proteomes" id="UP001056120"/>
    </source>
</evidence>
<reference evidence="1 2" key="2">
    <citation type="journal article" date="2022" name="Mol. Ecol. Resour.">
        <title>The genomes of chicory, endive, great burdock and yacon provide insights into Asteraceae paleo-polyploidization history and plant inulin production.</title>
        <authorList>
            <person name="Fan W."/>
            <person name="Wang S."/>
            <person name="Wang H."/>
            <person name="Wang A."/>
            <person name="Jiang F."/>
            <person name="Liu H."/>
            <person name="Zhao H."/>
            <person name="Xu D."/>
            <person name="Zhang Y."/>
        </authorList>
    </citation>
    <scope>NUCLEOTIDE SEQUENCE [LARGE SCALE GENOMIC DNA]</scope>
    <source>
        <strain evidence="2">cv. Yunnan</strain>
        <tissue evidence="1">Leaves</tissue>
    </source>
</reference>
<protein>
    <submittedName>
        <fullName evidence="1">Uncharacterized protein</fullName>
    </submittedName>
</protein>
<comment type="caution">
    <text evidence="1">The sequence shown here is derived from an EMBL/GenBank/DDBJ whole genome shotgun (WGS) entry which is preliminary data.</text>
</comment>
<dbReference type="EMBL" id="CM042034">
    <property type="protein sequence ID" value="KAI3761253.1"/>
    <property type="molecule type" value="Genomic_DNA"/>
</dbReference>
<sequence length="436" mass="47069">MVYLRFPQPPIISLSVFIYLFQKSFIHFPKIKILLHNLLSSAVVMALRASPTARLHHHSPPLSPSPPKTLTPFKPTPRPQLRPDSSSLTLSTSTTISLLVLFTTPIEANAFTISKDDIVSSITQVEEKIDQVQKVSSDVFELTGNVIKTVSGFLNPAMEAAMPVLKQAGGEALKIATPVISEASKKAQEAIQSSGIDTESVYTAAKTVVGAAEQTGKVIQEAKPIASTTVETISSADPTTIAVTGGVLVLAYFLLPPVFSVISFNFRGYKGELTPAQVLDLVSSNNYTLIDIRSENDKDKSGVPRLPASAKNKMIAIPLEDLPSKLKGLVRNSKKLEAEIVAIKISYLKKISKGSKIVILDTYTDSAKIVARYLTELGFSNCWIVADGFSGSKGWLQSRLGTDSYNVSFSRVLSPSRVIPAVRSFGTTSSTKLLSE</sequence>
<reference evidence="2" key="1">
    <citation type="journal article" date="2022" name="Mol. Ecol. Resour.">
        <title>The genomes of chicory, endive, great burdock and yacon provide insights into Asteraceae palaeo-polyploidization history and plant inulin production.</title>
        <authorList>
            <person name="Fan W."/>
            <person name="Wang S."/>
            <person name="Wang H."/>
            <person name="Wang A."/>
            <person name="Jiang F."/>
            <person name="Liu H."/>
            <person name="Zhao H."/>
            <person name="Xu D."/>
            <person name="Zhang Y."/>
        </authorList>
    </citation>
    <scope>NUCLEOTIDE SEQUENCE [LARGE SCALE GENOMIC DNA]</scope>
    <source>
        <strain evidence="2">cv. Yunnan</strain>
    </source>
</reference>
<keyword evidence="2" id="KW-1185">Reference proteome</keyword>
<gene>
    <name evidence="1" type="ORF">L1987_51665</name>
</gene>